<accession>A0ABY1N7A1</accession>
<feature type="compositionally biased region" description="Basic and acidic residues" evidence="3">
    <location>
        <begin position="1"/>
        <end position="10"/>
    </location>
</feature>
<keyword evidence="1" id="KW-0547">Nucleotide-binding</keyword>
<dbReference type="Pfam" id="PF10609">
    <property type="entry name" value="ParA"/>
    <property type="match status" value="1"/>
</dbReference>
<dbReference type="Gene3D" id="3.40.50.300">
    <property type="entry name" value="P-loop containing nucleotide triphosphate hydrolases"/>
    <property type="match status" value="1"/>
</dbReference>
<evidence type="ECO:0000313" key="4">
    <source>
        <dbReference type="EMBL" id="SMP01937.1"/>
    </source>
</evidence>
<dbReference type="RefSeq" id="WP_283424059.1">
    <property type="nucleotide sequence ID" value="NZ_FXTY01000001.1"/>
</dbReference>
<dbReference type="InterPro" id="IPR050445">
    <property type="entry name" value="Bact_polysacc_biosynth/exp"/>
</dbReference>
<evidence type="ECO:0000256" key="2">
    <source>
        <dbReference type="ARBA" id="ARBA00022840"/>
    </source>
</evidence>
<dbReference type="InterPro" id="IPR027417">
    <property type="entry name" value="P-loop_NTPase"/>
</dbReference>
<proteinExistence type="predicted"/>
<dbReference type="InterPro" id="IPR033756">
    <property type="entry name" value="YlxH/NBP35"/>
</dbReference>
<dbReference type="Proteomes" id="UP001157961">
    <property type="component" value="Unassembled WGS sequence"/>
</dbReference>
<dbReference type="InterPro" id="IPR005702">
    <property type="entry name" value="Wzc-like_C"/>
</dbReference>
<evidence type="ECO:0000313" key="5">
    <source>
        <dbReference type="Proteomes" id="UP001157961"/>
    </source>
</evidence>
<comment type="caution">
    <text evidence="4">The sequence shown here is derived from an EMBL/GenBank/DDBJ whole genome shotgun (WGS) entry which is preliminary data.</text>
</comment>
<dbReference type="PANTHER" id="PTHR32309">
    <property type="entry name" value="TYROSINE-PROTEIN KINASE"/>
    <property type="match status" value="1"/>
</dbReference>
<sequence>MSTDQTHETDLPDDEVTDASHEEARLPAVHDPDVFWESMTVAALTDADLEKNFIVSATRSHPAHAAFDMLRTRLLQALNEHGWSRVAVTAPTRGCGSSFVTTNLAMAFARLDSVRTVMLDMDLRSPSLAKTLSLTAPDSMADYLSGVIAPENFLQRIQPNLAVALNDTASENSAELFQNEMTAEVLAELEEALCPDLMLFDMPPALEFDDVLGFLPNVDAVLVVAGGGISTAEDITKVEQILSEVKPILGVMLNKADGPVSY</sequence>
<name>A0ABY1N7A1_9RHOB</name>
<dbReference type="CDD" id="cd05387">
    <property type="entry name" value="BY-kinase"/>
    <property type="match status" value="1"/>
</dbReference>
<dbReference type="PANTHER" id="PTHR32309:SF31">
    <property type="entry name" value="CAPSULAR EXOPOLYSACCHARIDE FAMILY"/>
    <property type="match status" value="1"/>
</dbReference>
<evidence type="ECO:0000256" key="1">
    <source>
        <dbReference type="ARBA" id="ARBA00022741"/>
    </source>
</evidence>
<organism evidence="4 5">
    <name type="scientific">Shimia sagamensis</name>
    <dbReference type="NCBI Taxonomy" id="1566352"/>
    <lineage>
        <taxon>Bacteria</taxon>
        <taxon>Pseudomonadati</taxon>
        <taxon>Pseudomonadota</taxon>
        <taxon>Alphaproteobacteria</taxon>
        <taxon>Rhodobacterales</taxon>
        <taxon>Roseobacteraceae</taxon>
    </lineage>
</organism>
<evidence type="ECO:0000256" key="3">
    <source>
        <dbReference type="SAM" id="MobiDB-lite"/>
    </source>
</evidence>
<keyword evidence="5" id="KW-1185">Reference proteome</keyword>
<protein>
    <submittedName>
        <fullName evidence="4">Chromosome partitioning ATPase, Mrp family, contains Fe-S cluster</fullName>
    </submittedName>
</protein>
<keyword evidence="2" id="KW-0067">ATP-binding</keyword>
<dbReference type="EMBL" id="FXTY01000001">
    <property type="protein sequence ID" value="SMP01937.1"/>
    <property type="molecule type" value="Genomic_DNA"/>
</dbReference>
<reference evidence="4 5" key="1">
    <citation type="submission" date="2017-05" db="EMBL/GenBank/DDBJ databases">
        <authorList>
            <person name="Varghese N."/>
            <person name="Submissions S."/>
        </authorList>
    </citation>
    <scope>NUCLEOTIDE SEQUENCE [LARGE SCALE GENOMIC DNA]</scope>
    <source>
        <strain evidence="4 5">DSM 29734</strain>
    </source>
</reference>
<feature type="region of interest" description="Disordered" evidence="3">
    <location>
        <begin position="1"/>
        <end position="24"/>
    </location>
</feature>
<dbReference type="SUPFAM" id="SSF52540">
    <property type="entry name" value="P-loop containing nucleoside triphosphate hydrolases"/>
    <property type="match status" value="1"/>
</dbReference>
<gene>
    <name evidence="4" type="ORF">SAMN06265373_101181</name>
</gene>